<organism evidence="1">
    <name type="scientific">Actinoplanes campanulatus</name>
    <dbReference type="NCBI Taxonomy" id="113559"/>
    <lineage>
        <taxon>Bacteria</taxon>
        <taxon>Bacillati</taxon>
        <taxon>Actinomycetota</taxon>
        <taxon>Actinomycetes</taxon>
        <taxon>Micromonosporales</taxon>
        <taxon>Micromonosporaceae</taxon>
        <taxon>Actinoplanes</taxon>
    </lineage>
</organism>
<evidence type="ECO:0000313" key="1">
    <source>
        <dbReference type="EMBL" id="GID49385.1"/>
    </source>
</evidence>
<proteinExistence type="predicted"/>
<dbReference type="RefSeq" id="WP_239141355.1">
    <property type="nucleotide sequence ID" value="NZ_BAAAGQ010000021.1"/>
</dbReference>
<gene>
    <name evidence="1" type="ORF">Aca07nite_66600</name>
</gene>
<sequence>MPMIENWLRDQAAVFLALRGRVVGSWQGVEMAVRGGDEGEPEYEGPDVPCLQLLLLDAVMADGAAVSIDTYQNDCYFGLWAKPQARCEGDDWGRGYRRRALTELPTGPVEEVSVYLDGEILAEVSLRIAGRELLLVAGESDEDWSGELTWRRLDESVLVFTDPEAVAKVRWVPDRERLHRAG</sequence>
<evidence type="ECO:0008006" key="2">
    <source>
        <dbReference type="Google" id="ProtNLM"/>
    </source>
</evidence>
<accession>A0ABQ3WT13</accession>
<name>A0ABQ3WT13_9ACTN</name>
<reference evidence="1" key="1">
    <citation type="submission" date="2021-01" db="EMBL/GenBank/DDBJ databases">
        <title>Whole genome shotgun sequence of Actinoplanes capillaceus NBRC 16408.</title>
        <authorList>
            <person name="Komaki H."/>
            <person name="Tamura T."/>
        </authorList>
    </citation>
    <scope>NUCLEOTIDE SEQUENCE [LARGE SCALE GENOMIC DNA]</scope>
    <source>
        <strain evidence="1">NBRC 16408</strain>
    </source>
</reference>
<comment type="caution">
    <text evidence="1">The sequence shown here is derived from an EMBL/GenBank/DDBJ whole genome shotgun (WGS) entry which is preliminary data.</text>
</comment>
<dbReference type="EMBL" id="BOMF01000127">
    <property type="protein sequence ID" value="GID49385.1"/>
    <property type="molecule type" value="Genomic_DNA"/>
</dbReference>
<protein>
    <recommendedName>
        <fullName evidence="2">Immunity protein 21</fullName>
    </recommendedName>
</protein>